<dbReference type="InterPro" id="IPR001330">
    <property type="entry name" value="Prenyltrans"/>
</dbReference>
<evidence type="ECO:0000256" key="6">
    <source>
        <dbReference type="ARBA" id="ARBA00022737"/>
    </source>
</evidence>
<dbReference type="GO" id="GO:0016740">
    <property type="term" value="F:transferase activity"/>
    <property type="evidence" value="ECO:0007669"/>
    <property type="project" value="UniProtKB-KW"/>
</dbReference>
<dbReference type="Gene3D" id="1.50.10.20">
    <property type="match status" value="1"/>
</dbReference>
<evidence type="ECO:0000256" key="5">
    <source>
        <dbReference type="ARBA" id="ARBA00022723"/>
    </source>
</evidence>
<evidence type="ECO:0000256" key="2">
    <source>
        <dbReference type="ARBA" id="ARBA00010497"/>
    </source>
</evidence>
<keyword evidence="4 9" id="KW-0808">Transferase</keyword>
<keyword evidence="5" id="KW-0479">Metal-binding</keyword>
<comment type="similarity">
    <text evidence="2">Belongs to the protein prenyltransferase subunit beta family.</text>
</comment>
<dbReference type="EMBL" id="JAPFFF010000018">
    <property type="protein sequence ID" value="KAK8860714.1"/>
    <property type="molecule type" value="Genomic_DNA"/>
</dbReference>
<dbReference type="Pfam" id="PF00432">
    <property type="entry name" value="Prenyltrans"/>
    <property type="match status" value="1"/>
</dbReference>
<gene>
    <name evidence="9" type="ORF">M9Y10_012379</name>
</gene>
<dbReference type="PANTHER" id="PTHR11774">
    <property type="entry name" value="GERANYLGERANYL TRANSFERASE TYPE BETA SUBUNIT"/>
    <property type="match status" value="1"/>
</dbReference>
<dbReference type="InterPro" id="IPR008930">
    <property type="entry name" value="Terpenoid_cyclase/PrenylTrfase"/>
</dbReference>
<protein>
    <submittedName>
        <fullName evidence="9">Geranylgeranyl transferase type-1 subunit beta</fullName>
    </submittedName>
</protein>
<evidence type="ECO:0000259" key="8">
    <source>
        <dbReference type="Pfam" id="PF00432"/>
    </source>
</evidence>
<evidence type="ECO:0000256" key="1">
    <source>
        <dbReference type="ARBA" id="ARBA00001947"/>
    </source>
</evidence>
<comment type="caution">
    <text evidence="9">The sequence shown here is derived from an EMBL/GenBank/DDBJ whole genome shotgun (WGS) entry which is preliminary data.</text>
</comment>
<keyword evidence="6" id="KW-0677">Repeat</keyword>
<dbReference type="SUPFAM" id="SSF48239">
    <property type="entry name" value="Terpenoid cyclases/Protein prenyltransferases"/>
    <property type="match status" value="1"/>
</dbReference>
<dbReference type="InterPro" id="IPR045089">
    <property type="entry name" value="PGGT1B-like"/>
</dbReference>
<keyword evidence="7" id="KW-0862">Zinc</keyword>
<dbReference type="CDD" id="cd02890">
    <property type="entry name" value="PTase"/>
    <property type="match status" value="1"/>
</dbReference>
<dbReference type="Proteomes" id="UP001470230">
    <property type="component" value="Unassembled WGS sequence"/>
</dbReference>
<comment type="cofactor">
    <cofactor evidence="1">
        <name>Zn(2+)</name>
        <dbReference type="ChEBI" id="CHEBI:29105"/>
    </cofactor>
</comment>
<keyword evidence="10" id="KW-1185">Reference proteome</keyword>
<organism evidence="9 10">
    <name type="scientific">Tritrichomonas musculus</name>
    <dbReference type="NCBI Taxonomy" id="1915356"/>
    <lineage>
        <taxon>Eukaryota</taxon>
        <taxon>Metamonada</taxon>
        <taxon>Parabasalia</taxon>
        <taxon>Tritrichomonadida</taxon>
        <taxon>Tritrichomonadidae</taxon>
        <taxon>Tritrichomonas</taxon>
    </lineage>
</organism>
<accession>A0ABR2ICD9</accession>
<evidence type="ECO:0000256" key="3">
    <source>
        <dbReference type="ARBA" id="ARBA00022602"/>
    </source>
</evidence>
<dbReference type="PANTHER" id="PTHR11774:SF4">
    <property type="entry name" value="GERANYLGERANYL TRANSFERASE TYPE-1 SUBUNIT BETA"/>
    <property type="match status" value="1"/>
</dbReference>
<feature type="domain" description="Prenyltransferase alpha-alpha toroid" evidence="8">
    <location>
        <begin position="3"/>
        <end position="314"/>
    </location>
</feature>
<evidence type="ECO:0000256" key="7">
    <source>
        <dbReference type="ARBA" id="ARBA00022833"/>
    </source>
</evidence>
<sequence>MELNVDDISHYFMYFIHGLPMNYQSLETTLGNIVFFCINGLAIIGKLDEVLSPQRKKEIIDWIYTQQVQPPLMGGFRHSPAHYTPNHTVEEAHIVMTYSYLATLILLGDDLSRVDVPRVMEFLKAMQLPSGSFISHSMNSEDDLRFVYSAAAICRILGTNGDLDVEKSIEFILSCQTYEGGFSYQHGDESHGGATYCAISALDLWGALDRIKNKKLLAYWLSQRQIDGFNGRSHKLTDTCYSFWIGSPLRTLGWYEDIVDIKRLTAFIFSNYCGKGQFRSNARDNPDIVHTYFSLCGLSLARYAGVEPIHSSLGIVAKYIPEKMLNLHEPSSK</sequence>
<proteinExistence type="inferred from homology"/>
<evidence type="ECO:0000256" key="4">
    <source>
        <dbReference type="ARBA" id="ARBA00022679"/>
    </source>
</evidence>
<name>A0ABR2ICD9_9EUKA</name>
<reference evidence="9 10" key="1">
    <citation type="submission" date="2024-04" db="EMBL/GenBank/DDBJ databases">
        <title>Tritrichomonas musculus Genome.</title>
        <authorList>
            <person name="Alves-Ferreira E."/>
            <person name="Grigg M."/>
            <person name="Lorenzi H."/>
            <person name="Galac M."/>
        </authorList>
    </citation>
    <scope>NUCLEOTIDE SEQUENCE [LARGE SCALE GENOMIC DNA]</scope>
    <source>
        <strain evidence="9 10">EAF2021</strain>
    </source>
</reference>
<evidence type="ECO:0000313" key="9">
    <source>
        <dbReference type="EMBL" id="KAK8860714.1"/>
    </source>
</evidence>
<keyword evidence="3" id="KW-0637">Prenyltransferase</keyword>
<evidence type="ECO:0000313" key="10">
    <source>
        <dbReference type="Proteomes" id="UP001470230"/>
    </source>
</evidence>